<keyword evidence="3" id="KW-1185">Reference proteome</keyword>
<protein>
    <submittedName>
        <fullName evidence="2">Uncharacterized protein</fullName>
    </submittedName>
</protein>
<name>A0ABU1RSR8_9GAMM</name>
<evidence type="ECO:0000313" key="3">
    <source>
        <dbReference type="Proteomes" id="UP001254759"/>
    </source>
</evidence>
<dbReference type="RefSeq" id="WP_310092960.1">
    <property type="nucleotide sequence ID" value="NZ_JAVDTT010000002.1"/>
</dbReference>
<reference evidence="2 3" key="1">
    <citation type="submission" date="2023-07" db="EMBL/GenBank/DDBJ databases">
        <title>Sorghum-associated microbial communities from plants grown in Nebraska, USA.</title>
        <authorList>
            <person name="Schachtman D."/>
        </authorList>
    </citation>
    <scope>NUCLEOTIDE SEQUENCE [LARGE SCALE GENOMIC DNA]</scope>
    <source>
        <strain evidence="2 3">BE107</strain>
    </source>
</reference>
<organism evidence="2 3">
    <name type="scientific">Pseudoxanthomonas sacheonensis</name>
    <dbReference type="NCBI Taxonomy" id="443615"/>
    <lineage>
        <taxon>Bacteria</taxon>
        <taxon>Pseudomonadati</taxon>
        <taxon>Pseudomonadota</taxon>
        <taxon>Gammaproteobacteria</taxon>
        <taxon>Lysobacterales</taxon>
        <taxon>Lysobacteraceae</taxon>
        <taxon>Pseudoxanthomonas</taxon>
    </lineage>
</organism>
<feature type="region of interest" description="Disordered" evidence="1">
    <location>
        <begin position="76"/>
        <end position="97"/>
    </location>
</feature>
<gene>
    <name evidence="2" type="ORF">J2W94_002106</name>
</gene>
<proteinExistence type="predicted"/>
<feature type="compositionally biased region" description="Acidic residues" evidence="1">
    <location>
        <begin position="83"/>
        <end position="96"/>
    </location>
</feature>
<dbReference type="EMBL" id="JAVDTT010000002">
    <property type="protein sequence ID" value="MDR6841821.1"/>
    <property type="molecule type" value="Genomic_DNA"/>
</dbReference>
<evidence type="ECO:0000256" key="1">
    <source>
        <dbReference type="SAM" id="MobiDB-lite"/>
    </source>
</evidence>
<dbReference type="Proteomes" id="UP001254759">
    <property type="component" value="Unassembled WGS sequence"/>
</dbReference>
<comment type="caution">
    <text evidence="2">The sequence shown here is derived from an EMBL/GenBank/DDBJ whole genome shotgun (WGS) entry which is preliminary data.</text>
</comment>
<accession>A0ABU1RSR8</accession>
<sequence length="124" mass="13592">MASSLYKSWWREMGAISRGMMFIEGNLADPASQDRTVPAASQAGATEGRPLTISAGLRKQANRAYRNFLLLGGRPVTPGHNDDIDEPFPQIDDDEPAPQHLDYVPPSTPFRYGKIPQSQTCATC</sequence>
<evidence type="ECO:0000313" key="2">
    <source>
        <dbReference type="EMBL" id="MDR6841821.1"/>
    </source>
</evidence>